<dbReference type="PANTHER" id="PTHR11769:SF35">
    <property type="entry name" value="HYALURONIDASE"/>
    <property type="match status" value="1"/>
</dbReference>
<evidence type="ECO:0000256" key="8">
    <source>
        <dbReference type="SAM" id="SignalP"/>
    </source>
</evidence>
<keyword evidence="10" id="KW-1185">Reference proteome</keyword>
<reference evidence="9" key="1">
    <citation type="submission" date="2022-01" db="EMBL/GenBank/DDBJ databases">
        <authorList>
            <person name="King R."/>
        </authorList>
    </citation>
    <scope>NUCLEOTIDE SEQUENCE</scope>
</reference>
<dbReference type="Proteomes" id="UP001153712">
    <property type="component" value="Chromosome 2"/>
</dbReference>
<evidence type="ECO:0000313" key="10">
    <source>
        <dbReference type="Proteomes" id="UP001153712"/>
    </source>
</evidence>
<dbReference type="AlphaFoldDB" id="A0A9N9TQ31"/>
<sequence>MLGATFLTQLWLCRSILSYPLTICIVLYCSNNKDLHRLRPPSASGRPPAEILVYWNVPTFQCDAHQLNFSGLVEKFGIVQNQNGRFWGRMVNILYDPGRFPALLRNGSRNGGVPQEGDLAEHLKAFQESLDDVVPDESFAGIGIIDFESWRPVFRQNFGSLTNYRRASVALEREKHPGWSEKELEHEAARRFEGGARKFMENTLVAAKRARPRAFWGYYAYPYCFNMSPNSMREACPKEVTAENDRTKWLFKLVDNFHPSLYLQKLRMNASQKVQMIEGRINEAHRISEKFNIRPRIVPYYWFKYQDKHQQFVTKQDLFESFIALASFKIDGLVIWGSSNDVNTRKKCHELYHYIDNVLGPLIKHIF</sequence>
<evidence type="ECO:0000256" key="4">
    <source>
        <dbReference type="PIRNR" id="PIRNR038193"/>
    </source>
</evidence>
<dbReference type="EC" id="3.2.1.35" evidence="7"/>
<dbReference type="InterPro" id="IPR001329">
    <property type="entry name" value="Venom_Hyaluronidase"/>
</dbReference>
<evidence type="ECO:0000313" key="9">
    <source>
        <dbReference type="EMBL" id="CAG9858168.1"/>
    </source>
</evidence>
<keyword evidence="7" id="KW-0378">Hydrolase</keyword>
<dbReference type="PRINTS" id="PR00846">
    <property type="entry name" value="GLHYDRLASE56"/>
</dbReference>
<dbReference type="PRINTS" id="PR00847">
    <property type="entry name" value="HYALURONDASE"/>
</dbReference>
<keyword evidence="8" id="KW-0732">Signal</keyword>
<evidence type="ECO:0000256" key="1">
    <source>
        <dbReference type="ARBA" id="ARBA00008871"/>
    </source>
</evidence>
<dbReference type="InterPro" id="IPR013785">
    <property type="entry name" value="Aldolase_TIM"/>
</dbReference>
<feature type="disulfide bond" evidence="6">
    <location>
        <begin position="62"/>
        <end position="348"/>
    </location>
</feature>
<keyword evidence="2 6" id="KW-1015">Disulfide bond</keyword>
<dbReference type="GO" id="GO:0004415">
    <property type="term" value="F:hyalurononglucosaminidase activity"/>
    <property type="evidence" value="ECO:0007669"/>
    <property type="project" value="UniProtKB-UniRule"/>
</dbReference>
<dbReference type="GO" id="GO:0030214">
    <property type="term" value="P:hyaluronan catabolic process"/>
    <property type="evidence" value="ECO:0007669"/>
    <property type="project" value="TreeGrafter"/>
</dbReference>
<organism evidence="9 10">
    <name type="scientific">Phyllotreta striolata</name>
    <name type="common">Striped flea beetle</name>
    <name type="synonym">Crioceris striolata</name>
    <dbReference type="NCBI Taxonomy" id="444603"/>
    <lineage>
        <taxon>Eukaryota</taxon>
        <taxon>Metazoa</taxon>
        <taxon>Ecdysozoa</taxon>
        <taxon>Arthropoda</taxon>
        <taxon>Hexapoda</taxon>
        <taxon>Insecta</taxon>
        <taxon>Pterygota</taxon>
        <taxon>Neoptera</taxon>
        <taxon>Endopterygota</taxon>
        <taxon>Coleoptera</taxon>
        <taxon>Polyphaga</taxon>
        <taxon>Cucujiformia</taxon>
        <taxon>Chrysomeloidea</taxon>
        <taxon>Chrysomelidae</taxon>
        <taxon>Galerucinae</taxon>
        <taxon>Alticini</taxon>
        <taxon>Phyllotreta</taxon>
    </lineage>
</organism>
<feature type="signal peptide" evidence="8">
    <location>
        <begin position="1"/>
        <end position="18"/>
    </location>
</feature>
<dbReference type="InterPro" id="IPR017853">
    <property type="entry name" value="GH"/>
</dbReference>
<comment type="similarity">
    <text evidence="1 4 7">Belongs to the glycosyl hydrolase 56 family.</text>
</comment>
<comment type="catalytic activity">
    <reaction evidence="7">
        <text>Random hydrolysis of (1-&gt;4)-linkages between N-acetyl-beta-D-glucosamine and D-glucuronate residues in hyaluronate.</text>
        <dbReference type="EC" id="3.2.1.35"/>
    </reaction>
</comment>
<accession>A0A9N9TQ31</accession>
<evidence type="ECO:0000256" key="7">
    <source>
        <dbReference type="RuleBase" id="RU610713"/>
    </source>
</evidence>
<gene>
    <name evidence="9" type="ORF">PHYEVI_LOCUS4559</name>
</gene>
<evidence type="ECO:0000256" key="5">
    <source>
        <dbReference type="PIRSR" id="PIRSR038193-1"/>
    </source>
</evidence>
<dbReference type="GO" id="GO:0005975">
    <property type="term" value="P:carbohydrate metabolic process"/>
    <property type="evidence" value="ECO:0007669"/>
    <property type="project" value="UniProtKB-UniRule"/>
</dbReference>
<name>A0A9N9TQ31_PHYSR</name>
<dbReference type="GO" id="GO:0006952">
    <property type="term" value="P:defense response"/>
    <property type="evidence" value="ECO:0007669"/>
    <property type="project" value="InterPro"/>
</dbReference>
<dbReference type="EMBL" id="OU900095">
    <property type="protein sequence ID" value="CAG9858168.1"/>
    <property type="molecule type" value="Genomic_DNA"/>
</dbReference>
<dbReference type="OrthoDB" id="5796153at2759"/>
<proteinExistence type="inferred from homology"/>
<dbReference type="SUPFAM" id="SSF51445">
    <property type="entry name" value="(Trans)glycosidases"/>
    <property type="match status" value="1"/>
</dbReference>
<dbReference type="Gene3D" id="3.20.20.70">
    <property type="entry name" value="Aldolase class I"/>
    <property type="match status" value="1"/>
</dbReference>
<dbReference type="Pfam" id="PF01630">
    <property type="entry name" value="Glyco_hydro_56"/>
    <property type="match status" value="1"/>
</dbReference>
<keyword evidence="7" id="KW-0326">Glycosidase</keyword>
<evidence type="ECO:0000256" key="3">
    <source>
        <dbReference type="ARBA" id="ARBA00023180"/>
    </source>
</evidence>
<evidence type="ECO:0000256" key="6">
    <source>
        <dbReference type="PIRSR" id="PIRSR038193-3"/>
    </source>
</evidence>
<dbReference type="PANTHER" id="PTHR11769">
    <property type="entry name" value="HYALURONIDASE"/>
    <property type="match status" value="1"/>
</dbReference>
<dbReference type="PIRSF" id="PIRSF038193">
    <property type="entry name" value="Hyaluronidase"/>
    <property type="match status" value="1"/>
</dbReference>
<feature type="active site" description="Proton donor" evidence="5">
    <location>
        <position position="148"/>
    </location>
</feature>
<evidence type="ECO:0000256" key="2">
    <source>
        <dbReference type="ARBA" id="ARBA00023157"/>
    </source>
</evidence>
<protein>
    <recommendedName>
        <fullName evidence="7">Hyaluronidase</fullName>
        <ecNumber evidence="7">3.2.1.35</ecNumber>
    </recommendedName>
</protein>
<feature type="disulfide bond" evidence="6">
    <location>
        <begin position="224"/>
        <end position="236"/>
    </location>
</feature>
<dbReference type="InterPro" id="IPR018155">
    <property type="entry name" value="Hyaluronidase"/>
</dbReference>
<keyword evidence="3" id="KW-0325">Glycoprotein</keyword>
<feature type="chain" id="PRO_5040509323" description="Hyaluronidase" evidence="8">
    <location>
        <begin position="19"/>
        <end position="367"/>
    </location>
</feature>